<keyword evidence="2" id="KW-1185">Reference proteome</keyword>
<evidence type="ECO:0000313" key="2">
    <source>
        <dbReference type="Proteomes" id="UP001467690"/>
    </source>
</evidence>
<gene>
    <name evidence="1" type="ORF">ABS311_10750</name>
</gene>
<accession>A0ABV1RHZ2</accession>
<sequence>MEKLFYLTSRHGDFCSSVSWWAKDGNGYTTNINNAHKFKLQEAQKHHDHEIPALPIECDSVDRKSRLRVDHQYLDETKGRPVNDNDLVYSIAPQCFDGNDVKFCNDGFGSFNLDEAVAVTFKKALESKAKDTLWLKSHIDSIARPTFQRANLHKQSMCSKFDVKVRKSKRKRTTTGKTRFNCGFCSKFIWEFGHPDMTFYCSWECEHKAGAL</sequence>
<comment type="caution">
    <text evidence="1">The sequence shown here is derived from an EMBL/GenBank/DDBJ whole genome shotgun (WGS) entry which is preliminary data.</text>
</comment>
<evidence type="ECO:0000313" key="1">
    <source>
        <dbReference type="EMBL" id="MER2492357.1"/>
    </source>
</evidence>
<proteinExistence type="predicted"/>
<dbReference type="RefSeq" id="WP_350401885.1">
    <property type="nucleotide sequence ID" value="NZ_JBELOE010000210.1"/>
</dbReference>
<name>A0ABV1RHZ2_9ALTE</name>
<reference evidence="1 2" key="1">
    <citation type="submission" date="2024-06" db="EMBL/GenBank/DDBJ databases">
        <authorList>
            <person name="Chen R.Y."/>
        </authorList>
    </citation>
    <scope>NUCLEOTIDE SEQUENCE [LARGE SCALE GENOMIC DNA]</scope>
    <source>
        <strain evidence="1 2">D2</strain>
    </source>
</reference>
<protein>
    <submittedName>
        <fullName evidence="1">Uncharacterized protein</fullName>
    </submittedName>
</protein>
<dbReference type="EMBL" id="JBELOE010000210">
    <property type="protein sequence ID" value="MER2492357.1"/>
    <property type="molecule type" value="Genomic_DNA"/>
</dbReference>
<organism evidence="1 2">
    <name type="scientific">Catenovulum sediminis</name>
    <dbReference type="NCBI Taxonomy" id="1740262"/>
    <lineage>
        <taxon>Bacteria</taxon>
        <taxon>Pseudomonadati</taxon>
        <taxon>Pseudomonadota</taxon>
        <taxon>Gammaproteobacteria</taxon>
        <taxon>Alteromonadales</taxon>
        <taxon>Alteromonadaceae</taxon>
        <taxon>Catenovulum</taxon>
    </lineage>
</organism>
<dbReference type="Proteomes" id="UP001467690">
    <property type="component" value="Unassembled WGS sequence"/>
</dbReference>